<dbReference type="PANTHER" id="PTHR45657:SF30">
    <property type="entry name" value="PHOSPHATIDYLINOSITOL_PHOSPHATIDYLCHOLINE TRANSFER PROTEIN SFH12-LIKE"/>
    <property type="match status" value="1"/>
</dbReference>
<keyword evidence="3" id="KW-0653">Protein transport</keyword>
<evidence type="ECO:0000256" key="5">
    <source>
        <dbReference type="ARBA" id="ARBA00038020"/>
    </source>
</evidence>
<dbReference type="Proteomes" id="UP000823775">
    <property type="component" value="Unassembled WGS sequence"/>
</dbReference>
<dbReference type="Pfam" id="PF00650">
    <property type="entry name" value="CRAL_TRIO"/>
    <property type="match status" value="1"/>
</dbReference>
<feature type="domain" description="CRAL-TRIO" evidence="6">
    <location>
        <begin position="1"/>
        <end position="104"/>
    </location>
</feature>
<proteinExistence type="inferred from homology"/>
<keyword evidence="8" id="KW-1185">Reference proteome</keyword>
<evidence type="ECO:0000256" key="4">
    <source>
        <dbReference type="ARBA" id="ARBA00023034"/>
    </source>
</evidence>
<dbReference type="SUPFAM" id="SSF52087">
    <property type="entry name" value="CRAL/TRIO domain"/>
    <property type="match status" value="1"/>
</dbReference>
<evidence type="ECO:0000313" key="8">
    <source>
        <dbReference type="Proteomes" id="UP000823775"/>
    </source>
</evidence>
<evidence type="ECO:0000256" key="2">
    <source>
        <dbReference type="ARBA" id="ARBA00004395"/>
    </source>
</evidence>
<comment type="caution">
    <text evidence="7">The sequence shown here is derived from an EMBL/GenBank/DDBJ whole genome shotgun (WGS) entry which is preliminary data.</text>
</comment>
<comment type="subcellular location">
    <subcellularLocation>
        <location evidence="1">Cell membrane</location>
        <topology evidence="1">Peripheral membrane protein</topology>
    </subcellularLocation>
    <subcellularLocation>
        <location evidence="2">Golgi apparatus membrane</location>
        <topology evidence="2">Peripheral membrane protein</topology>
    </subcellularLocation>
</comment>
<dbReference type="InterPro" id="IPR036865">
    <property type="entry name" value="CRAL-TRIO_dom_sf"/>
</dbReference>
<gene>
    <name evidence="7" type="ORF">HAX54_032984</name>
</gene>
<dbReference type="EMBL" id="JACEIK010000421">
    <property type="protein sequence ID" value="MCD7456746.1"/>
    <property type="molecule type" value="Genomic_DNA"/>
</dbReference>
<evidence type="ECO:0000313" key="7">
    <source>
        <dbReference type="EMBL" id="MCD7456746.1"/>
    </source>
</evidence>
<accession>A0ABS8SCY6</accession>
<dbReference type="PROSITE" id="PS50191">
    <property type="entry name" value="CRAL_TRIO"/>
    <property type="match status" value="1"/>
</dbReference>
<dbReference type="Gene3D" id="3.40.525.10">
    <property type="entry name" value="CRAL-TRIO lipid binding domain"/>
    <property type="match status" value="1"/>
</dbReference>
<dbReference type="InterPro" id="IPR051026">
    <property type="entry name" value="PI/PC_transfer"/>
</dbReference>
<sequence length="104" mass="12193">MWADMLQWRREFGADTITEEFDFKEKEEGLKNFNKSARDLIQRLQAIDGNNYPESLCRRIIINVGSGFRLLWNSIKSFLDPKTTQKIHVLGNKYQSKLLEVIDA</sequence>
<keyword evidence="4" id="KW-0333">Golgi apparatus</keyword>
<reference evidence="7 8" key="1">
    <citation type="journal article" date="2021" name="BMC Genomics">
        <title>Datura genome reveals duplications of psychoactive alkaloid biosynthetic genes and high mutation rate following tissue culture.</title>
        <authorList>
            <person name="Rajewski A."/>
            <person name="Carter-House D."/>
            <person name="Stajich J."/>
            <person name="Litt A."/>
        </authorList>
    </citation>
    <scope>NUCLEOTIDE SEQUENCE [LARGE SCALE GENOMIC DNA]</scope>
    <source>
        <strain evidence="7">AR-01</strain>
    </source>
</reference>
<feature type="non-terminal residue" evidence="7">
    <location>
        <position position="104"/>
    </location>
</feature>
<dbReference type="CDD" id="cd00170">
    <property type="entry name" value="SEC14"/>
    <property type="match status" value="1"/>
</dbReference>
<dbReference type="InterPro" id="IPR001251">
    <property type="entry name" value="CRAL-TRIO_dom"/>
</dbReference>
<name>A0ABS8SCY6_DATST</name>
<dbReference type="PANTHER" id="PTHR45657">
    <property type="entry name" value="CRAL-TRIO DOMAIN-CONTAINING PROTEIN YKL091C-RELATED"/>
    <property type="match status" value="1"/>
</dbReference>
<evidence type="ECO:0000256" key="3">
    <source>
        <dbReference type="ARBA" id="ARBA00022927"/>
    </source>
</evidence>
<evidence type="ECO:0000256" key="1">
    <source>
        <dbReference type="ARBA" id="ARBA00004202"/>
    </source>
</evidence>
<comment type="similarity">
    <text evidence="5">Belongs to the SFH family.</text>
</comment>
<protein>
    <recommendedName>
        <fullName evidence="6">CRAL-TRIO domain-containing protein</fullName>
    </recommendedName>
</protein>
<evidence type="ECO:0000259" key="6">
    <source>
        <dbReference type="PROSITE" id="PS50191"/>
    </source>
</evidence>
<organism evidence="7 8">
    <name type="scientific">Datura stramonium</name>
    <name type="common">Jimsonweed</name>
    <name type="synonym">Common thornapple</name>
    <dbReference type="NCBI Taxonomy" id="4076"/>
    <lineage>
        <taxon>Eukaryota</taxon>
        <taxon>Viridiplantae</taxon>
        <taxon>Streptophyta</taxon>
        <taxon>Embryophyta</taxon>
        <taxon>Tracheophyta</taxon>
        <taxon>Spermatophyta</taxon>
        <taxon>Magnoliopsida</taxon>
        <taxon>eudicotyledons</taxon>
        <taxon>Gunneridae</taxon>
        <taxon>Pentapetalae</taxon>
        <taxon>asterids</taxon>
        <taxon>lamiids</taxon>
        <taxon>Solanales</taxon>
        <taxon>Solanaceae</taxon>
        <taxon>Solanoideae</taxon>
        <taxon>Datureae</taxon>
        <taxon>Datura</taxon>
    </lineage>
</organism>
<keyword evidence="3" id="KW-0813">Transport</keyword>